<dbReference type="Proteomes" id="UP000516260">
    <property type="component" value="Chromosome 19"/>
</dbReference>
<evidence type="ECO:0000256" key="1">
    <source>
        <dbReference type="ARBA" id="ARBA00006432"/>
    </source>
</evidence>
<comment type="caution">
    <text evidence="5">The sequence shown here is derived from an EMBL/GenBank/DDBJ whole genome shotgun (WGS) entry which is preliminary data.</text>
</comment>
<reference evidence="5 6" key="1">
    <citation type="submission" date="2019-04" db="EMBL/GenBank/DDBJ databases">
        <title>The sequence and de novo assembly of Takifugu bimaculatus genome using PacBio and Hi-C technologies.</title>
        <authorList>
            <person name="Xu P."/>
            <person name="Liu B."/>
            <person name="Zhou Z."/>
        </authorList>
    </citation>
    <scope>NUCLEOTIDE SEQUENCE [LARGE SCALE GENOMIC DNA]</scope>
    <source>
        <strain evidence="5">TB-2018</strain>
        <tissue evidence="5">Muscle</tissue>
    </source>
</reference>
<dbReference type="GO" id="GO:0005739">
    <property type="term" value="C:mitochondrion"/>
    <property type="evidence" value="ECO:0007669"/>
    <property type="project" value="TreeGrafter"/>
</dbReference>
<evidence type="ECO:0000259" key="4">
    <source>
        <dbReference type="Pfam" id="PF16177"/>
    </source>
</evidence>
<evidence type="ECO:0000313" key="5">
    <source>
        <dbReference type="EMBL" id="TNM94962.1"/>
    </source>
</evidence>
<dbReference type="GO" id="GO:0006085">
    <property type="term" value="P:acetyl-CoA biosynthetic process"/>
    <property type="evidence" value="ECO:0007669"/>
    <property type="project" value="TreeGrafter"/>
</dbReference>
<dbReference type="EC" id="6.2.1.1" evidence="2"/>
<dbReference type="Pfam" id="PF16177">
    <property type="entry name" value="ACAS_N"/>
    <property type="match status" value="1"/>
</dbReference>
<name>A0A4Z2BSQ1_9TELE</name>
<dbReference type="PANTHER" id="PTHR24095:SF83">
    <property type="entry name" value="ACETYL-COENZYME A SYNTHETASE"/>
    <property type="match status" value="1"/>
</dbReference>
<dbReference type="Pfam" id="PF00501">
    <property type="entry name" value="AMP-binding"/>
    <property type="match status" value="1"/>
</dbReference>
<feature type="domain" description="Acetyl-coenzyme A synthetase N-terminal" evidence="4">
    <location>
        <begin position="50"/>
        <end position="103"/>
    </location>
</feature>
<evidence type="ECO:0000313" key="6">
    <source>
        <dbReference type="Proteomes" id="UP000516260"/>
    </source>
</evidence>
<evidence type="ECO:0000259" key="3">
    <source>
        <dbReference type="Pfam" id="PF00501"/>
    </source>
</evidence>
<dbReference type="EMBL" id="SWLE01000011">
    <property type="protein sequence ID" value="TNM94962.1"/>
    <property type="molecule type" value="Genomic_DNA"/>
</dbReference>
<dbReference type="AlphaFoldDB" id="A0A4Z2BSQ1"/>
<proteinExistence type="inferred from homology"/>
<comment type="similarity">
    <text evidence="1">Belongs to the ATP-dependent AMP-binding enzyme family.</text>
</comment>
<sequence>MLPRAERVVASISRRLFRSYLSVSSRRRCNITAFMPEAAGFDGVSDRSTLQDFSVSNSEKFWAAAARHRLSWIRTFDAVRDCDLSRGKIKWFEGGKLNVSVNCLDRHVHTCPDKVALIWERDEPGSEVKVTYRELLDMTCRLGNLLRRRGVKRGDCVTIYMPPCPMAGGVHVGLCTYRRST</sequence>
<dbReference type="SUPFAM" id="SSF56801">
    <property type="entry name" value="Acetyl-CoA synthetase-like"/>
    <property type="match status" value="1"/>
</dbReference>
<gene>
    <name evidence="5" type="ORF">fugu_017721</name>
</gene>
<feature type="domain" description="AMP-dependent synthetase/ligase" evidence="3">
    <location>
        <begin position="105"/>
        <end position="165"/>
    </location>
</feature>
<dbReference type="GO" id="GO:0003987">
    <property type="term" value="F:acetate-CoA ligase activity"/>
    <property type="evidence" value="ECO:0007669"/>
    <property type="project" value="UniProtKB-EC"/>
</dbReference>
<protein>
    <recommendedName>
        <fullName evidence="2">acetate--CoA ligase</fullName>
        <ecNumber evidence="2">6.2.1.1</ecNumber>
    </recommendedName>
</protein>
<dbReference type="PANTHER" id="PTHR24095">
    <property type="entry name" value="ACETYL-COENZYME A SYNTHETASE"/>
    <property type="match status" value="1"/>
</dbReference>
<organism evidence="5 6">
    <name type="scientific">Takifugu bimaculatus</name>
    <dbReference type="NCBI Taxonomy" id="433685"/>
    <lineage>
        <taxon>Eukaryota</taxon>
        <taxon>Metazoa</taxon>
        <taxon>Chordata</taxon>
        <taxon>Craniata</taxon>
        <taxon>Vertebrata</taxon>
        <taxon>Euteleostomi</taxon>
        <taxon>Actinopterygii</taxon>
        <taxon>Neopterygii</taxon>
        <taxon>Teleostei</taxon>
        <taxon>Neoteleostei</taxon>
        <taxon>Acanthomorphata</taxon>
        <taxon>Eupercaria</taxon>
        <taxon>Tetraodontiformes</taxon>
        <taxon>Tetradontoidea</taxon>
        <taxon>Tetraodontidae</taxon>
        <taxon>Takifugu</taxon>
    </lineage>
</organism>
<keyword evidence="6" id="KW-1185">Reference proteome</keyword>
<dbReference type="InterPro" id="IPR032387">
    <property type="entry name" value="ACAS_N"/>
</dbReference>
<dbReference type="InterPro" id="IPR042099">
    <property type="entry name" value="ANL_N_sf"/>
</dbReference>
<dbReference type="InterPro" id="IPR000873">
    <property type="entry name" value="AMP-dep_synth/lig_dom"/>
</dbReference>
<dbReference type="Gene3D" id="3.40.50.12780">
    <property type="entry name" value="N-terminal domain of ligase-like"/>
    <property type="match status" value="1"/>
</dbReference>
<accession>A0A4Z2BSQ1</accession>
<evidence type="ECO:0000256" key="2">
    <source>
        <dbReference type="ARBA" id="ARBA00013275"/>
    </source>
</evidence>